<evidence type="ECO:0000313" key="2">
    <source>
        <dbReference type="Proteomes" id="UP000637423"/>
    </source>
</evidence>
<sequence length="62" mass="7316">MNLWEKKIPANWLRSRTECFAKRYGYLPRITSSHVELNAGFEHRYTTTLPAKVGDFNMVKEL</sequence>
<accession>A0A916V0M3</accession>
<protein>
    <submittedName>
        <fullName evidence="1">Uncharacterized protein</fullName>
    </submittedName>
</protein>
<keyword evidence="2" id="KW-1185">Reference proteome</keyword>
<evidence type="ECO:0000313" key="1">
    <source>
        <dbReference type="EMBL" id="GGC99189.1"/>
    </source>
</evidence>
<gene>
    <name evidence="1" type="ORF">GCM10011396_53410</name>
</gene>
<reference evidence="1" key="1">
    <citation type="journal article" date="2014" name="Int. J. Syst. Evol. Microbiol.">
        <title>Complete genome sequence of Corynebacterium casei LMG S-19264T (=DSM 44701T), isolated from a smear-ripened cheese.</title>
        <authorList>
            <consortium name="US DOE Joint Genome Institute (JGI-PGF)"/>
            <person name="Walter F."/>
            <person name="Albersmeier A."/>
            <person name="Kalinowski J."/>
            <person name="Ruckert C."/>
        </authorList>
    </citation>
    <scope>NUCLEOTIDE SEQUENCE</scope>
    <source>
        <strain evidence="1">CGMCC 1.10998</strain>
    </source>
</reference>
<organism evidence="1 2">
    <name type="scientific">Undibacterium terreum</name>
    <dbReference type="NCBI Taxonomy" id="1224302"/>
    <lineage>
        <taxon>Bacteria</taxon>
        <taxon>Pseudomonadati</taxon>
        <taxon>Pseudomonadota</taxon>
        <taxon>Betaproteobacteria</taxon>
        <taxon>Burkholderiales</taxon>
        <taxon>Oxalobacteraceae</taxon>
        <taxon>Undibacterium</taxon>
    </lineage>
</organism>
<dbReference type="EMBL" id="BMED01000008">
    <property type="protein sequence ID" value="GGC99189.1"/>
    <property type="molecule type" value="Genomic_DNA"/>
</dbReference>
<proteinExistence type="predicted"/>
<reference evidence="1" key="2">
    <citation type="submission" date="2020-09" db="EMBL/GenBank/DDBJ databases">
        <authorList>
            <person name="Sun Q."/>
            <person name="Zhou Y."/>
        </authorList>
    </citation>
    <scope>NUCLEOTIDE SEQUENCE</scope>
    <source>
        <strain evidence="1">CGMCC 1.10998</strain>
    </source>
</reference>
<dbReference type="AlphaFoldDB" id="A0A916V0M3"/>
<comment type="caution">
    <text evidence="1">The sequence shown here is derived from an EMBL/GenBank/DDBJ whole genome shotgun (WGS) entry which is preliminary data.</text>
</comment>
<name>A0A916V0M3_9BURK</name>
<dbReference type="Proteomes" id="UP000637423">
    <property type="component" value="Unassembled WGS sequence"/>
</dbReference>